<dbReference type="CDD" id="cd01335">
    <property type="entry name" value="Radical_SAM"/>
    <property type="match status" value="1"/>
</dbReference>
<dbReference type="GO" id="GO:0051536">
    <property type="term" value="F:iron-sulfur cluster binding"/>
    <property type="evidence" value="ECO:0007669"/>
    <property type="project" value="UniProtKB-KW"/>
</dbReference>
<dbReference type="SFLD" id="SFLDS00029">
    <property type="entry name" value="Radical_SAM"/>
    <property type="match status" value="1"/>
</dbReference>
<feature type="domain" description="Radical SAM core" evidence="5">
    <location>
        <begin position="143"/>
        <end position="247"/>
    </location>
</feature>
<keyword evidence="3" id="KW-0408">Iron</keyword>
<organism evidence="6 7">
    <name type="scientific">Anaerocolumna chitinilytica</name>
    <dbReference type="NCBI Taxonomy" id="1727145"/>
    <lineage>
        <taxon>Bacteria</taxon>
        <taxon>Bacillati</taxon>
        <taxon>Bacillota</taxon>
        <taxon>Clostridia</taxon>
        <taxon>Lachnospirales</taxon>
        <taxon>Lachnospiraceae</taxon>
        <taxon>Anaerocolumna</taxon>
    </lineage>
</organism>
<reference evidence="6 7" key="1">
    <citation type="submission" date="2020-08" db="EMBL/GenBank/DDBJ databases">
        <title>Draft genome sequencing of an Anaerocolumna strain isolated from anoxic soil subjected to BSD treatment.</title>
        <authorList>
            <person name="Uek A."/>
            <person name="Tonouchi A."/>
        </authorList>
    </citation>
    <scope>NUCLEOTIDE SEQUENCE [LARGE SCALE GENOMIC DNA]</scope>
    <source>
        <strain evidence="6 7">CTTW</strain>
    </source>
</reference>
<dbReference type="PANTHER" id="PTHR11228:SF7">
    <property type="entry name" value="PQQA PEPTIDE CYCLASE"/>
    <property type="match status" value="1"/>
</dbReference>
<evidence type="ECO:0000256" key="4">
    <source>
        <dbReference type="ARBA" id="ARBA00023014"/>
    </source>
</evidence>
<dbReference type="Gene3D" id="3.20.20.70">
    <property type="entry name" value="Aldolase class I"/>
    <property type="match status" value="1"/>
</dbReference>
<dbReference type="PANTHER" id="PTHR11228">
    <property type="entry name" value="RADICAL SAM DOMAIN PROTEIN"/>
    <property type="match status" value="1"/>
</dbReference>
<dbReference type="AlphaFoldDB" id="A0A7M3S9F4"/>
<keyword evidence="4" id="KW-0411">Iron-sulfur</keyword>
<dbReference type="KEGG" id="acht:bsdcttw_42620"/>
<dbReference type="EMBL" id="AP023368">
    <property type="protein sequence ID" value="BCK01222.1"/>
    <property type="molecule type" value="Genomic_DNA"/>
</dbReference>
<dbReference type="RefSeq" id="WP_185256815.1">
    <property type="nucleotide sequence ID" value="NZ_AP023368.1"/>
</dbReference>
<evidence type="ECO:0000313" key="6">
    <source>
        <dbReference type="EMBL" id="BCK01222.1"/>
    </source>
</evidence>
<name>A0A7M3S9F4_9FIRM</name>
<protein>
    <recommendedName>
        <fullName evidence="5">Radical SAM core domain-containing protein</fullName>
    </recommendedName>
</protein>
<evidence type="ECO:0000259" key="5">
    <source>
        <dbReference type="Pfam" id="PF04055"/>
    </source>
</evidence>
<gene>
    <name evidence="6" type="ORF">bsdcttw_42620</name>
</gene>
<dbReference type="InterPro" id="IPR007197">
    <property type="entry name" value="rSAM"/>
</dbReference>
<dbReference type="GO" id="GO:0003824">
    <property type="term" value="F:catalytic activity"/>
    <property type="evidence" value="ECO:0007669"/>
    <property type="project" value="InterPro"/>
</dbReference>
<evidence type="ECO:0000313" key="7">
    <source>
        <dbReference type="Proteomes" id="UP000515703"/>
    </source>
</evidence>
<evidence type="ECO:0000256" key="2">
    <source>
        <dbReference type="ARBA" id="ARBA00022723"/>
    </source>
</evidence>
<evidence type="ECO:0000256" key="1">
    <source>
        <dbReference type="ARBA" id="ARBA00022691"/>
    </source>
</evidence>
<sequence length="386" mass="44384">MINVAVYGVNGASTFLYKLITDVYNKYIELCGGEQLQVACFVNFMGASSECTSELDAVVVSCEEFSRLYKMNAVEAIMIPTINHAGFHFIGSELIKLGIRIEDIYYVPREYFLKDSFTLPEAENMFTPYLDCGYLPYLEYHVADHCNLNCRGCEHYSPLVKEPRFTDYEKFAKDLSKLSEFITDIGVIRILGGEPLLNNELHKYVTLTRKLYPYSCITIVTNGILIKQMTSELIDAIKENDVFVHISWYPPLRNSQESILEFLDLNEIMYTNNTAFTEEFTMKQSLKGDTDKESVFLNCFQAHCNNLYDGKLGACFFPFVTKYFNDTFNQSLPINENISLYDENLTTKKLKSFLLTPLERCKYCGESKNIKWEQASVNPTLSDWIL</sequence>
<keyword evidence="2" id="KW-0479">Metal-binding</keyword>
<dbReference type="GO" id="GO:0046872">
    <property type="term" value="F:metal ion binding"/>
    <property type="evidence" value="ECO:0007669"/>
    <property type="project" value="UniProtKB-KW"/>
</dbReference>
<reference evidence="6 7" key="2">
    <citation type="submission" date="2020-08" db="EMBL/GenBank/DDBJ databases">
        <authorList>
            <person name="Ueki A."/>
            <person name="Tonouchi A."/>
        </authorList>
    </citation>
    <scope>NUCLEOTIDE SEQUENCE [LARGE SCALE GENOMIC DNA]</scope>
    <source>
        <strain evidence="6 7">CTTW</strain>
    </source>
</reference>
<dbReference type="InterPro" id="IPR058240">
    <property type="entry name" value="rSAM_sf"/>
</dbReference>
<dbReference type="InterPro" id="IPR050377">
    <property type="entry name" value="Radical_SAM_PqqE_MftC-like"/>
</dbReference>
<dbReference type="InterPro" id="IPR013785">
    <property type="entry name" value="Aldolase_TIM"/>
</dbReference>
<dbReference type="SUPFAM" id="SSF102114">
    <property type="entry name" value="Radical SAM enzymes"/>
    <property type="match status" value="1"/>
</dbReference>
<evidence type="ECO:0000256" key="3">
    <source>
        <dbReference type="ARBA" id="ARBA00023004"/>
    </source>
</evidence>
<keyword evidence="1" id="KW-0949">S-adenosyl-L-methionine</keyword>
<accession>A0A7M3S9F4</accession>
<proteinExistence type="predicted"/>
<dbReference type="Proteomes" id="UP000515703">
    <property type="component" value="Chromosome"/>
</dbReference>
<dbReference type="Pfam" id="PF04055">
    <property type="entry name" value="Radical_SAM"/>
    <property type="match status" value="1"/>
</dbReference>
<keyword evidence="7" id="KW-1185">Reference proteome</keyword>